<comment type="catalytic activity">
    <reaction evidence="5">
        <text>a 5'-end (N(2),N(7)-dimethyl 5'-triphosphoguanosine)-ribonucleoside in snRNA + S-adenosyl-L-methionine = a 5'-end (N(2),N(2),N(7)-trimethyl 5'-triphosphoguanosine)-ribonucleoside in snRNA + S-adenosyl-L-homocysteine + H(+)</text>
        <dbReference type="Rhea" id="RHEA:78479"/>
        <dbReference type="Rhea" id="RHEA-COMP:19087"/>
        <dbReference type="Rhea" id="RHEA-COMP:19089"/>
        <dbReference type="ChEBI" id="CHEBI:15378"/>
        <dbReference type="ChEBI" id="CHEBI:57856"/>
        <dbReference type="ChEBI" id="CHEBI:59789"/>
        <dbReference type="ChEBI" id="CHEBI:167623"/>
        <dbReference type="ChEBI" id="CHEBI:172880"/>
    </reaction>
    <physiologicalReaction direction="left-to-right" evidence="5">
        <dbReference type="Rhea" id="RHEA:78480"/>
    </physiologicalReaction>
</comment>
<evidence type="ECO:0000256" key="1">
    <source>
        <dbReference type="ARBA" id="ARBA00018517"/>
    </source>
</evidence>
<name>A0A1E3PYH6_LIPST</name>
<dbReference type="PANTHER" id="PTHR14741:SF32">
    <property type="entry name" value="TRIMETHYLGUANOSINE SYNTHASE"/>
    <property type="match status" value="1"/>
</dbReference>
<comment type="catalytic activity">
    <reaction evidence="6">
        <text>a 5'-end (N(7)-methyl 5'-triphosphoguanosine)-ribonucleoside in snRNA + S-adenosyl-L-methionine = a 5'-end (N(2),N(7)-dimethyl 5'-triphosphoguanosine)-ribonucleoside in snRNA + S-adenosyl-L-homocysteine + H(+)</text>
        <dbReference type="Rhea" id="RHEA:78471"/>
        <dbReference type="Rhea" id="RHEA-COMP:19085"/>
        <dbReference type="Rhea" id="RHEA-COMP:19087"/>
        <dbReference type="ChEBI" id="CHEBI:15378"/>
        <dbReference type="ChEBI" id="CHEBI:57856"/>
        <dbReference type="ChEBI" id="CHEBI:59789"/>
        <dbReference type="ChEBI" id="CHEBI:156461"/>
        <dbReference type="ChEBI" id="CHEBI:172880"/>
    </reaction>
    <physiologicalReaction direction="left-to-right" evidence="6">
        <dbReference type="Rhea" id="RHEA:78472"/>
    </physiologicalReaction>
</comment>
<comment type="catalytic activity">
    <reaction evidence="3">
        <text>a 5'-end (N(2),N(7)-dimethyl 5'-triphosphoguanosine)-ribonucleoside in snoRNA + S-adenosyl-L-methionine = a 5'-end (N(2),N(2),N(7)-trimethyl 5'-triphosphoguanosine)-ribonucleoside in snoRNA + S-adenosyl-L-homocysteine + H(+)</text>
        <dbReference type="Rhea" id="RHEA:78507"/>
        <dbReference type="Rhea" id="RHEA-COMP:19088"/>
        <dbReference type="Rhea" id="RHEA-COMP:19090"/>
        <dbReference type="ChEBI" id="CHEBI:15378"/>
        <dbReference type="ChEBI" id="CHEBI:57856"/>
        <dbReference type="ChEBI" id="CHEBI:59789"/>
        <dbReference type="ChEBI" id="CHEBI:167623"/>
        <dbReference type="ChEBI" id="CHEBI:172880"/>
    </reaction>
    <physiologicalReaction direction="left-to-right" evidence="3">
        <dbReference type="Rhea" id="RHEA:78508"/>
    </physiologicalReaction>
</comment>
<gene>
    <name evidence="8" type="ORF">LIPSTDRAFT_107013</name>
</gene>
<evidence type="ECO:0000313" key="8">
    <source>
        <dbReference type="EMBL" id="ODQ70461.1"/>
    </source>
</evidence>
<keyword evidence="9" id="KW-1185">Reference proteome</keyword>
<reference evidence="8 9" key="1">
    <citation type="journal article" date="2016" name="Proc. Natl. Acad. Sci. U.S.A.">
        <title>Comparative genomics of biotechnologically important yeasts.</title>
        <authorList>
            <person name="Riley R."/>
            <person name="Haridas S."/>
            <person name="Wolfe K.H."/>
            <person name="Lopes M.R."/>
            <person name="Hittinger C.T."/>
            <person name="Goeker M."/>
            <person name="Salamov A.A."/>
            <person name="Wisecaver J.H."/>
            <person name="Long T.M."/>
            <person name="Calvey C.H."/>
            <person name="Aerts A.L."/>
            <person name="Barry K.W."/>
            <person name="Choi C."/>
            <person name="Clum A."/>
            <person name="Coughlan A.Y."/>
            <person name="Deshpande S."/>
            <person name="Douglass A.P."/>
            <person name="Hanson S.J."/>
            <person name="Klenk H.-P."/>
            <person name="LaButti K.M."/>
            <person name="Lapidus A."/>
            <person name="Lindquist E.A."/>
            <person name="Lipzen A.M."/>
            <person name="Meier-Kolthoff J.P."/>
            <person name="Ohm R.A."/>
            <person name="Otillar R.P."/>
            <person name="Pangilinan J.L."/>
            <person name="Peng Y."/>
            <person name="Rokas A."/>
            <person name="Rosa C.A."/>
            <person name="Scheuner C."/>
            <person name="Sibirny A.A."/>
            <person name="Slot J.C."/>
            <person name="Stielow J.B."/>
            <person name="Sun H."/>
            <person name="Kurtzman C.P."/>
            <person name="Blackwell M."/>
            <person name="Grigoriev I.V."/>
            <person name="Jeffries T.W."/>
        </authorList>
    </citation>
    <scope>NUCLEOTIDE SEQUENCE [LARGE SCALE GENOMIC DNA]</scope>
    <source>
        <strain evidence="8 9">NRRL Y-11557</strain>
    </source>
</reference>
<dbReference type="OrthoDB" id="194443at2759"/>
<evidence type="ECO:0000256" key="5">
    <source>
        <dbReference type="ARBA" id="ARBA00048763"/>
    </source>
</evidence>
<dbReference type="STRING" id="675824.A0A1E3PYH6"/>
<comment type="similarity">
    <text evidence="2">Belongs to the methyltransferase superfamily. Trimethylguanosine synthase family.</text>
</comment>
<dbReference type="Pfam" id="PF09445">
    <property type="entry name" value="Methyltransf_15"/>
    <property type="match status" value="1"/>
</dbReference>
<evidence type="ECO:0000256" key="2">
    <source>
        <dbReference type="ARBA" id="ARBA00025783"/>
    </source>
</evidence>
<dbReference type="InterPro" id="IPR019012">
    <property type="entry name" value="RNA_cap_Gua-N2-MeTrfase"/>
</dbReference>
<accession>A0A1E3PYH6</accession>
<evidence type="ECO:0000256" key="3">
    <source>
        <dbReference type="ARBA" id="ARBA00047418"/>
    </source>
</evidence>
<evidence type="ECO:0000256" key="7">
    <source>
        <dbReference type="ARBA" id="ARBA00049790"/>
    </source>
</evidence>
<organism evidence="8 9">
    <name type="scientific">Lipomyces starkeyi NRRL Y-11557</name>
    <dbReference type="NCBI Taxonomy" id="675824"/>
    <lineage>
        <taxon>Eukaryota</taxon>
        <taxon>Fungi</taxon>
        <taxon>Dikarya</taxon>
        <taxon>Ascomycota</taxon>
        <taxon>Saccharomycotina</taxon>
        <taxon>Lipomycetes</taxon>
        <taxon>Lipomycetales</taxon>
        <taxon>Lipomycetaceae</taxon>
        <taxon>Lipomyces</taxon>
    </lineage>
</organism>
<evidence type="ECO:0000313" key="9">
    <source>
        <dbReference type="Proteomes" id="UP000094385"/>
    </source>
</evidence>
<dbReference type="Proteomes" id="UP000094385">
    <property type="component" value="Unassembled WGS sequence"/>
</dbReference>
<sequence length="264" mass="29677">MQSSENSISDDIDLQPYDDGADIWDQVAFTARTIPNGLKKYWKQRFALFSKFSEGIWMNEQSWYSVTPEIIAKNIADHIYNNCRPSVVLDAFCGAGGNTIQLALLVDRVIAIEKDPVTIRCAKHNAEVYGVADKIEFIEGDFFEYAPYMEADVVFLSPPWGGPHYLFQDVFDLHAMEPYDLTTIMSASRPISPHIAVYLPRNSNIEQVREPVEKDEDQDDDDSTVLISYLHVRGKCKAICAYYGALAVPSSMEYALLPPASADT</sequence>
<dbReference type="EMBL" id="KV454300">
    <property type="protein sequence ID" value="ODQ70461.1"/>
    <property type="molecule type" value="Genomic_DNA"/>
</dbReference>
<proteinExistence type="inferred from homology"/>
<evidence type="ECO:0000256" key="4">
    <source>
        <dbReference type="ARBA" id="ARBA00048740"/>
    </source>
</evidence>
<dbReference type="AlphaFoldDB" id="A0A1E3PYH6"/>
<dbReference type="GO" id="GO:0071164">
    <property type="term" value="F:RNA cap trimethylguanosine synthase activity"/>
    <property type="evidence" value="ECO:0007669"/>
    <property type="project" value="EnsemblFungi"/>
</dbReference>
<comment type="catalytic activity">
    <reaction evidence="4">
        <text>a 5'-end (N(7)-methyl 5'-triphosphoguanosine)-ribonucleoside in snoRNA + S-adenosyl-L-methionine = a 5'-end (N(2),N(7)-dimethyl 5'-triphosphoguanosine)-ribonucleoside in snoRNA + S-adenosyl-L-homocysteine + H(+)</text>
        <dbReference type="Rhea" id="RHEA:78475"/>
        <dbReference type="Rhea" id="RHEA-COMP:19086"/>
        <dbReference type="Rhea" id="RHEA-COMP:19088"/>
        <dbReference type="ChEBI" id="CHEBI:15378"/>
        <dbReference type="ChEBI" id="CHEBI:57856"/>
        <dbReference type="ChEBI" id="CHEBI:59789"/>
        <dbReference type="ChEBI" id="CHEBI:156461"/>
        <dbReference type="ChEBI" id="CHEBI:172880"/>
    </reaction>
    <physiologicalReaction direction="left-to-right" evidence="4">
        <dbReference type="Rhea" id="RHEA:78476"/>
    </physiologicalReaction>
</comment>
<dbReference type="SUPFAM" id="SSF53335">
    <property type="entry name" value="S-adenosyl-L-methionine-dependent methyltransferases"/>
    <property type="match status" value="1"/>
</dbReference>
<dbReference type="InterPro" id="IPR029063">
    <property type="entry name" value="SAM-dependent_MTases_sf"/>
</dbReference>
<evidence type="ECO:0000256" key="6">
    <source>
        <dbReference type="ARBA" id="ARBA00049075"/>
    </source>
</evidence>
<dbReference type="Gene3D" id="3.40.50.150">
    <property type="entry name" value="Vaccinia Virus protein VP39"/>
    <property type="match status" value="1"/>
</dbReference>
<dbReference type="PANTHER" id="PTHR14741">
    <property type="entry name" value="S-ADENOSYLMETHIONINE-DEPENDENT METHYLTRANSFERASE RELATED"/>
    <property type="match status" value="1"/>
</dbReference>
<dbReference type="CDD" id="cd02440">
    <property type="entry name" value="AdoMet_MTases"/>
    <property type="match status" value="1"/>
</dbReference>
<protein>
    <recommendedName>
        <fullName evidence="1">Trimethylguanosine synthase</fullName>
    </recommendedName>
    <alternativeName>
        <fullName evidence="7">Cap-specific guanine-N(2) methyltransferase</fullName>
    </alternativeName>
</protein>
<dbReference type="GO" id="GO:0015030">
    <property type="term" value="C:Cajal body"/>
    <property type="evidence" value="ECO:0007669"/>
    <property type="project" value="EnsemblFungi"/>
</dbReference>